<evidence type="ECO:0000313" key="3">
    <source>
        <dbReference type="Proteomes" id="UP000024635"/>
    </source>
</evidence>
<sequence>MIFQDTAASQPLARVKRNLSGRIRQLKRQRNTIRRRAKKRARQLKGQRDRLYRRFRRYKQKYPPTTG</sequence>
<evidence type="ECO:0000256" key="1">
    <source>
        <dbReference type="SAM" id="Coils"/>
    </source>
</evidence>
<comment type="caution">
    <text evidence="2">The sequence shown here is derived from an EMBL/GenBank/DDBJ whole genome shotgun (WGS) entry which is preliminary data.</text>
</comment>
<accession>A0A016RZR1</accession>
<dbReference type="EMBL" id="JARK01001665">
    <property type="protein sequence ID" value="EYB83781.1"/>
    <property type="molecule type" value="Genomic_DNA"/>
</dbReference>
<evidence type="ECO:0000313" key="2">
    <source>
        <dbReference type="EMBL" id="EYB83781.1"/>
    </source>
</evidence>
<feature type="coiled-coil region" evidence="1">
    <location>
        <begin position="16"/>
        <end position="61"/>
    </location>
</feature>
<keyword evidence="1" id="KW-0175">Coiled coil</keyword>
<gene>
    <name evidence="2" type="primary">Acey_s0329.g2659</name>
    <name evidence="2" type="ORF">Y032_0329g2659</name>
</gene>
<protein>
    <submittedName>
        <fullName evidence="2">Uncharacterized protein</fullName>
    </submittedName>
</protein>
<dbReference type="AlphaFoldDB" id="A0A016RZR1"/>
<name>A0A016RZR1_9BILA</name>
<organism evidence="2 3">
    <name type="scientific">Ancylostoma ceylanicum</name>
    <dbReference type="NCBI Taxonomy" id="53326"/>
    <lineage>
        <taxon>Eukaryota</taxon>
        <taxon>Metazoa</taxon>
        <taxon>Ecdysozoa</taxon>
        <taxon>Nematoda</taxon>
        <taxon>Chromadorea</taxon>
        <taxon>Rhabditida</taxon>
        <taxon>Rhabditina</taxon>
        <taxon>Rhabditomorpha</taxon>
        <taxon>Strongyloidea</taxon>
        <taxon>Ancylostomatidae</taxon>
        <taxon>Ancylostomatinae</taxon>
        <taxon>Ancylostoma</taxon>
    </lineage>
</organism>
<dbReference type="Proteomes" id="UP000024635">
    <property type="component" value="Unassembled WGS sequence"/>
</dbReference>
<keyword evidence="3" id="KW-1185">Reference proteome</keyword>
<proteinExistence type="predicted"/>
<reference evidence="3" key="1">
    <citation type="journal article" date="2015" name="Nat. Genet.">
        <title>The genome and transcriptome of the zoonotic hookworm Ancylostoma ceylanicum identify infection-specific gene families.</title>
        <authorList>
            <person name="Schwarz E.M."/>
            <person name="Hu Y."/>
            <person name="Antoshechkin I."/>
            <person name="Miller M.M."/>
            <person name="Sternberg P.W."/>
            <person name="Aroian R.V."/>
        </authorList>
    </citation>
    <scope>NUCLEOTIDE SEQUENCE</scope>
    <source>
        <strain evidence="3">HY135</strain>
    </source>
</reference>